<protein>
    <submittedName>
        <fullName evidence="2">Uncharacterized protein</fullName>
    </submittedName>
</protein>
<feature type="region of interest" description="Disordered" evidence="1">
    <location>
        <begin position="92"/>
        <end position="131"/>
    </location>
</feature>
<name>A0A3N4H6W3_ASCIM</name>
<feature type="region of interest" description="Disordered" evidence="1">
    <location>
        <begin position="601"/>
        <end position="650"/>
    </location>
</feature>
<evidence type="ECO:0000313" key="3">
    <source>
        <dbReference type="Proteomes" id="UP000275078"/>
    </source>
</evidence>
<feature type="compositionally biased region" description="Low complexity" evidence="1">
    <location>
        <begin position="601"/>
        <end position="610"/>
    </location>
</feature>
<evidence type="ECO:0000313" key="2">
    <source>
        <dbReference type="EMBL" id="RPA70682.1"/>
    </source>
</evidence>
<feature type="compositionally biased region" description="Polar residues" evidence="1">
    <location>
        <begin position="20"/>
        <end position="47"/>
    </location>
</feature>
<reference evidence="2 3" key="1">
    <citation type="journal article" date="2018" name="Nat. Ecol. Evol.">
        <title>Pezizomycetes genomes reveal the molecular basis of ectomycorrhizal truffle lifestyle.</title>
        <authorList>
            <person name="Murat C."/>
            <person name="Payen T."/>
            <person name="Noel B."/>
            <person name="Kuo A."/>
            <person name="Morin E."/>
            <person name="Chen J."/>
            <person name="Kohler A."/>
            <person name="Krizsan K."/>
            <person name="Balestrini R."/>
            <person name="Da Silva C."/>
            <person name="Montanini B."/>
            <person name="Hainaut M."/>
            <person name="Levati E."/>
            <person name="Barry K.W."/>
            <person name="Belfiori B."/>
            <person name="Cichocki N."/>
            <person name="Clum A."/>
            <person name="Dockter R.B."/>
            <person name="Fauchery L."/>
            <person name="Guy J."/>
            <person name="Iotti M."/>
            <person name="Le Tacon F."/>
            <person name="Lindquist E.A."/>
            <person name="Lipzen A."/>
            <person name="Malagnac F."/>
            <person name="Mello A."/>
            <person name="Molinier V."/>
            <person name="Miyauchi S."/>
            <person name="Poulain J."/>
            <person name="Riccioni C."/>
            <person name="Rubini A."/>
            <person name="Sitrit Y."/>
            <person name="Splivallo R."/>
            <person name="Traeger S."/>
            <person name="Wang M."/>
            <person name="Zifcakova L."/>
            <person name="Wipf D."/>
            <person name="Zambonelli A."/>
            <person name="Paolocci F."/>
            <person name="Nowrousian M."/>
            <person name="Ottonello S."/>
            <person name="Baldrian P."/>
            <person name="Spatafora J.W."/>
            <person name="Henrissat B."/>
            <person name="Nagy L.G."/>
            <person name="Aury J.M."/>
            <person name="Wincker P."/>
            <person name="Grigoriev I.V."/>
            <person name="Bonfante P."/>
            <person name="Martin F.M."/>
        </authorList>
    </citation>
    <scope>NUCLEOTIDE SEQUENCE [LARGE SCALE GENOMIC DNA]</scope>
    <source>
        <strain evidence="2 3">RN42</strain>
    </source>
</reference>
<organism evidence="2 3">
    <name type="scientific">Ascobolus immersus RN42</name>
    <dbReference type="NCBI Taxonomy" id="1160509"/>
    <lineage>
        <taxon>Eukaryota</taxon>
        <taxon>Fungi</taxon>
        <taxon>Dikarya</taxon>
        <taxon>Ascomycota</taxon>
        <taxon>Pezizomycotina</taxon>
        <taxon>Pezizomycetes</taxon>
        <taxon>Pezizales</taxon>
        <taxon>Ascobolaceae</taxon>
        <taxon>Ascobolus</taxon>
    </lineage>
</organism>
<feature type="non-terminal residue" evidence="2">
    <location>
        <position position="886"/>
    </location>
</feature>
<feature type="compositionally biased region" description="Pro residues" evidence="1">
    <location>
        <begin position="760"/>
        <end position="771"/>
    </location>
</feature>
<dbReference type="Proteomes" id="UP000275078">
    <property type="component" value="Unassembled WGS sequence"/>
</dbReference>
<sequence length="886" mass="97007">MASLDPASLDLARDSEPEKPNSSNRSKLSTNSPTQDINNSQLVIHSQARTDPEQDIKQSSPSSKWDSRPLHISTSMPGLHQRILTWINNQPSSRHTQIQLQMAQTPQPRKPRRSTRPPPTAGPDHRARNVQPQFGNVLQLEDRPRTPSIIVSPDISRLSEESRTRTDRTMPTPPLTPSAVDHRIGMTSSISISADTLKKPRLDINQSSLTTSPLSSPPSSLAKELTSLWSMNRWDLDSQASNGMGTQDGPEVEEDSAVREPVIKEEPMDDAMVKEEPMDDDERRDPAPAITQAKVLSKIPDRAMEALTAEDEGEAATYSVISEAEDAPPRAATAFKDEMGSRNEAADLNQPLCVRMAPALPLFSPTPIGPSRRATFLPVSSTPANRPPNSPPPIDVVRDAIKIITAHNVIPAFYSLRLQRVREAIGNSAWAQHQVDHPQPTYSDEDWENLLLRFGMAYSSWYITLNRPTPVVTTARPSSVVTTDSSVVTTERAASSVVITDPVVTTGSESSSEGVPEQSFFNWTIFDNPEEASTRSVPHRRSASLQQELPFDFSQLPGTFPPSSVPHTPQHQLIPLNTPWSRLAQNLDRFVTPVARRLFSPTRPLDSTTSPSPPTASPLVPDWQDYSSVGSNPLTPRVEPQAPGDGSYQETIPASLYEDYEEQPAVFPRKHSSFLAESDITLLSTSPPSAFAPLPSSPPLRNLQSLPSSSSPWSQRYRAFSVPTVHAWQEIPELVVPAPPQPARAAFSAPPSVPETVVERPPPAPSPPTSFPVPQTRLHSTPPSTPSFSSVSPFSFYNPPSPSVTPPTIPTMAAPVVGLTPDQLTNILALLANNQHQPKRLTFKDANVPYFNPDLGGSKRYQTIDGKKCVGDVFDFEQDIIDACNT</sequence>
<feature type="compositionally biased region" description="Basic and acidic residues" evidence="1">
    <location>
        <begin position="157"/>
        <end position="168"/>
    </location>
</feature>
<keyword evidence="3" id="KW-1185">Reference proteome</keyword>
<gene>
    <name evidence="2" type="ORF">BJ508DRAFT_316309</name>
</gene>
<feature type="region of interest" description="Disordered" evidence="1">
    <location>
        <begin position="742"/>
        <end position="785"/>
    </location>
</feature>
<feature type="region of interest" description="Disordered" evidence="1">
    <location>
        <begin position="1"/>
        <end position="76"/>
    </location>
</feature>
<evidence type="ECO:0000256" key="1">
    <source>
        <dbReference type="SAM" id="MobiDB-lite"/>
    </source>
</evidence>
<feature type="compositionally biased region" description="Polar residues" evidence="1">
    <location>
        <begin position="92"/>
        <end position="104"/>
    </location>
</feature>
<accession>A0A3N4H6W3</accession>
<feature type="region of interest" description="Disordered" evidence="1">
    <location>
        <begin position="157"/>
        <end position="181"/>
    </location>
</feature>
<dbReference type="EMBL" id="ML120131">
    <property type="protein sequence ID" value="RPA70682.1"/>
    <property type="molecule type" value="Genomic_DNA"/>
</dbReference>
<dbReference type="AlphaFoldDB" id="A0A3N4H6W3"/>
<proteinExistence type="predicted"/>
<feature type="compositionally biased region" description="Polar residues" evidence="1">
    <location>
        <begin position="625"/>
        <end position="634"/>
    </location>
</feature>